<dbReference type="InterPro" id="IPR011990">
    <property type="entry name" value="TPR-like_helical_dom_sf"/>
</dbReference>
<feature type="domain" description="DUF7779" evidence="12">
    <location>
        <begin position="322"/>
        <end position="400"/>
    </location>
</feature>
<feature type="repeat" description="TPR" evidence="10">
    <location>
        <begin position="539"/>
        <end position="572"/>
    </location>
</feature>
<evidence type="ECO:0000256" key="7">
    <source>
        <dbReference type="ARBA" id="ARBA00023054"/>
    </source>
</evidence>
<keyword evidence="5" id="KW-0677">Repeat</keyword>
<comment type="subcellular location">
    <subcellularLocation>
        <location evidence="1">Cytoplasm</location>
        <location evidence="1">Cytoskeleton</location>
    </subcellularLocation>
</comment>
<evidence type="ECO:0000256" key="2">
    <source>
        <dbReference type="ARBA" id="ARBA00009622"/>
    </source>
</evidence>
<dbReference type="OrthoDB" id="626167at2759"/>
<dbReference type="InParanoid" id="A0A5J5EVF3"/>
<evidence type="ECO:0000256" key="9">
    <source>
        <dbReference type="ARBA" id="ARBA00023212"/>
    </source>
</evidence>
<feature type="repeat" description="TPR" evidence="10">
    <location>
        <begin position="707"/>
        <end position="740"/>
    </location>
</feature>
<dbReference type="GO" id="GO:0005871">
    <property type="term" value="C:kinesin complex"/>
    <property type="evidence" value="ECO:0007669"/>
    <property type="project" value="InterPro"/>
</dbReference>
<evidence type="ECO:0000313" key="14">
    <source>
        <dbReference type="Proteomes" id="UP000326924"/>
    </source>
</evidence>
<dbReference type="AlphaFoldDB" id="A0A5J5EVF3"/>
<evidence type="ECO:0000259" key="12">
    <source>
        <dbReference type="Pfam" id="PF25000"/>
    </source>
</evidence>
<dbReference type="InterPro" id="IPR019734">
    <property type="entry name" value="TPR_rpt"/>
</dbReference>
<dbReference type="Pfam" id="PF13374">
    <property type="entry name" value="TPR_10"/>
    <property type="match status" value="2"/>
</dbReference>
<comment type="similarity">
    <text evidence="2">Belongs to the kinesin light chain family.</text>
</comment>
<evidence type="ECO:0000256" key="5">
    <source>
        <dbReference type="ARBA" id="ARBA00022737"/>
    </source>
</evidence>
<evidence type="ECO:0000259" key="11">
    <source>
        <dbReference type="Pfam" id="PF00931"/>
    </source>
</evidence>
<keyword evidence="8" id="KW-0505">Motor protein</keyword>
<feature type="repeat" description="TPR" evidence="10">
    <location>
        <begin position="875"/>
        <end position="908"/>
    </location>
</feature>
<dbReference type="InterPro" id="IPR027417">
    <property type="entry name" value="P-loop_NTPase"/>
</dbReference>
<comment type="caution">
    <text evidence="13">The sequence shown here is derived from an EMBL/GenBank/DDBJ whole genome shotgun (WGS) entry which is preliminary data.</text>
</comment>
<dbReference type="PROSITE" id="PS50005">
    <property type="entry name" value="TPR"/>
    <property type="match status" value="6"/>
</dbReference>
<dbReference type="PRINTS" id="PR00381">
    <property type="entry name" value="KINESINLIGHT"/>
</dbReference>
<dbReference type="Pfam" id="PF13424">
    <property type="entry name" value="TPR_12"/>
    <property type="match status" value="5"/>
</dbReference>
<keyword evidence="14" id="KW-1185">Reference proteome</keyword>
<evidence type="ECO:0000313" key="13">
    <source>
        <dbReference type="EMBL" id="KAA8903433.1"/>
    </source>
</evidence>
<protein>
    <submittedName>
        <fullName evidence="13">Uncharacterized protein</fullName>
    </submittedName>
</protein>
<reference evidence="13 14" key="1">
    <citation type="submission" date="2019-09" db="EMBL/GenBank/DDBJ databases">
        <title>Draft genome of the ectomycorrhizal ascomycete Sphaerosporella brunnea.</title>
        <authorList>
            <consortium name="DOE Joint Genome Institute"/>
            <person name="Benucci G.M."/>
            <person name="Marozzi G."/>
            <person name="Antonielli L."/>
            <person name="Sanchez S."/>
            <person name="Marco P."/>
            <person name="Wang X."/>
            <person name="Falini L.B."/>
            <person name="Barry K."/>
            <person name="Haridas S."/>
            <person name="Lipzen A."/>
            <person name="Labutti K."/>
            <person name="Grigoriev I.V."/>
            <person name="Murat C."/>
            <person name="Martin F."/>
            <person name="Albertini E."/>
            <person name="Donnini D."/>
            <person name="Bonito G."/>
        </authorList>
    </citation>
    <scope>NUCLEOTIDE SEQUENCE [LARGE SCALE GENOMIC DNA]</scope>
    <source>
        <strain evidence="13 14">Sb_GMNB300</strain>
    </source>
</reference>
<organism evidence="13 14">
    <name type="scientific">Sphaerosporella brunnea</name>
    <dbReference type="NCBI Taxonomy" id="1250544"/>
    <lineage>
        <taxon>Eukaryota</taxon>
        <taxon>Fungi</taxon>
        <taxon>Dikarya</taxon>
        <taxon>Ascomycota</taxon>
        <taxon>Pezizomycotina</taxon>
        <taxon>Pezizomycetes</taxon>
        <taxon>Pezizales</taxon>
        <taxon>Pyronemataceae</taxon>
        <taxon>Sphaerosporella</taxon>
    </lineage>
</organism>
<keyword evidence="4" id="KW-0493">Microtubule</keyword>
<feature type="repeat" description="TPR" evidence="10">
    <location>
        <begin position="749"/>
        <end position="782"/>
    </location>
</feature>
<dbReference type="SMART" id="SM00028">
    <property type="entry name" value="TPR"/>
    <property type="match status" value="12"/>
</dbReference>
<dbReference type="InterPro" id="IPR002182">
    <property type="entry name" value="NB-ARC"/>
</dbReference>
<evidence type="ECO:0000256" key="10">
    <source>
        <dbReference type="PROSITE-ProRule" id="PRU00339"/>
    </source>
</evidence>
<name>A0A5J5EVF3_9PEZI</name>
<feature type="repeat" description="TPR" evidence="10">
    <location>
        <begin position="833"/>
        <end position="866"/>
    </location>
</feature>
<dbReference type="Pfam" id="PF25000">
    <property type="entry name" value="DUF7779"/>
    <property type="match status" value="1"/>
</dbReference>
<keyword evidence="6 10" id="KW-0802">TPR repeat</keyword>
<keyword evidence="9" id="KW-0206">Cytoskeleton</keyword>
<sequence>MASHITNSNNTTDNSRTYRDANHNEFSRSIIHGNVIIGASTNLLSTTEAGVVTVAKRLFLVPFRENTAFVGRETTFEQLEKLLCPEPEGQRRAALWGLGGIGKTTVAIEFCYRRKKAHPQEHIFWIHGNSEQTFKAGYLEIRRKASLIVTGDNEEERLDGVKSWLESSQSRDWVMVIDNFDDIDLKVQKYIPVERGTILFTTRDKRLIGHEGYLSPNEGVELAAMSDQEAFETFTKLLGNSVETHPEVCMQLLSLFENLPLAIAQAAAYIRETNTEIPEYLKLFKEYEPTERNLLNEALPAMGDNSEERAVMTTWKITVDRIQQTSPDSVRLLELLSFLGPDDIPQELINGLPLIKNDLFLLKKSIRPLLSFALLYCLRASNYRIHRLVASSIRAEMEPEVREEHLETVVQFMLENMPKDPLGNMSKCTRLLPHAVAVLEHTPVGHRNPDFKMHWDLQHKVGSALDYTGAYSDALKWYQRALDGYEKTLGKDHPSTLDTVHNMACVFASKGEYGKVLEWYQRALDGREKTLGNDHPSTLATVHNMASVFNDQGEYGKALQWYQRALDGQEKTLGKDQFYTLATVHNIALLFEKQHDHDKALQWYQRALDGREKTLGKDHPSTLDTVHNMASVFVNQRDHDKALQWYQRALDGREKILGKDHRSTLNTVHNMACVFKGKGEYDKVLEWYQRALDGYEKMLGNDHPSTLTTVYNMASVFNQQGEYGKALQWYQRALDGYEKMLGNDHPSTLTTVYNMASVFNQQGEYGKALQWYQRALDGQEKMLGKDQSSVLDTVHNMASVFGDQGEYGKALQWYKRALDGREKTLGKDHPSTLATVHNIASVFYNQDEYGKALQWYQRALDGQEKTLGKDHPSTLATVHNMASMFNNQGEYGQALQWYQRALDGREKTLGKDHPSTLATVHNIASVLYNQSEYGKALQWYQRALDGRENTLGKDHPSTLATANNMAIVSGKQGEYVNGKKLKWYQGALRWL</sequence>
<dbReference type="GO" id="GO:0019894">
    <property type="term" value="F:kinesin binding"/>
    <property type="evidence" value="ECO:0007669"/>
    <property type="project" value="TreeGrafter"/>
</dbReference>
<keyword evidence="3" id="KW-0963">Cytoplasm</keyword>
<dbReference type="InterPro" id="IPR056681">
    <property type="entry name" value="DUF7779"/>
</dbReference>
<feature type="domain" description="NB-ARC" evidence="11">
    <location>
        <begin position="73"/>
        <end position="236"/>
    </location>
</feature>
<dbReference type="PANTHER" id="PTHR45783">
    <property type="entry name" value="KINESIN LIGHT CHAIN"/>
    <property type="match status" value="1"/>
</dbReference>
<feature type="repeat" description="TPR" evidence="10">
    <location>
        <begin position="623"/>
        <end position="656"/>
    </location>
</feature>
<dbReference type="Gene3D" id="1.25.40.10">
    <property type="entry name" value="Tetratricopeptide repeat domain"/>
    <property type="match status" value="3"/>
</dbReference>
<dbReference type="Gene3D" id="3.40.50.300">
    <property type="entry name" value="P-loop containing nucleotide triphosphate hydrolases"/>
    <property type="match status" value="1"/>
</dbReference>
<dbReference type="GO" id="GO:0007018">
    <property type="term" value="P:microtubule-based movement"/>
    <property type="evidence" value="ECO:0007669"/>
    <property type="project" value="TreeGrafter"/>
</dbReference>
<dbReference type="SUPFAM" id="SSF52540">
    <property type="entry name" value="P-loop containing nucleoside triphosphate hydrolases"/>
    <property type="match status" value="1"/>
</dbReference>
<evidence type="ECO:0000256" key="6">
    <source>
        <dbReference type="ARBA" id="ARBA00022803"/>
    </source>
</evidence>
<dbReference type="InterPro" id="IPR002151">
    <property type="entry name" value="Kinesin_light"/>
</dbReference>
<evidence type="ECO:0000256" key="8">
    <source>
        <dbReference type="ARBA" id="ARBA00023175"/>
    </source>
</evidence>
<gene>
    <name evidence="13" type="ORF">FN846DRAFT_813895</name>
</gene>
<dbReference type="GO" id="GO:0043531">
    <property type="term" value="F:ADP binding"/>
    <property type="evidence" value="ECO:0007669"/>
    <property type="project" value="InterPro"/>
</dbReference>
<proteinExistence type="inferred from homology"/>
<dbReference type="Pfam" id="PF00931">
    <property type="entry name" value="NB-ARC"/>
    <property type="match status" value="1"/>
</dbReference>
<dbReference type="SUPFAM" id="SSF48452">
    <property type="entry name" value="TPR-like"/>
    <property type="match status" value="1"/>
</dbReference>
<dbReference type="GO" id="GO:0005874">
    <property type="term" value="C:microtubule"/>
    <property type="evidence" value="ECO:0007669"/>
    <property type="project" value="UniProtKB-KW"/>
</dbReference>
<keyword evidence="7" id="KW-0175">Coiled coil</keyword>
<dbReference type="GO" id="GO:0005737">
    <property type="term" value="C:cytoplasm"/>
    <property type="evidence" value="ECO:0007669"/>
    <property type="project" value="TreeGrafter"/>
</dbReference>
<accession>A0A5J5EVF3</accession>
<dbReference type="EMBL" id="VXIS01000117">
    <property type="protein sequence ID" value="KAA8903433.1"/>
    <property type="molecule type" value="Genomic_DNA"/>
</dbReference>
<evidence type="ECO:0000256" key="4">
    <source>
        <dbReference type="ARBA" id="ARBA00022701"/>
    </source>
</evidence>
<evidence type="ECO:0000256" key="3">
    <source>
        <dbReference type="ARBA" id="ARBA00022490"/>
    </source>
</evidence>
<dbReference type="PANTHER" id="PTHR45783:SF3">
    <property type="entry name" value="KINESIN LIGHT CHAIN"/>
    <property type="match status" value="1"/>
</dbReference>
<dbReference type="Proteomes" id="UP000326924">
    <property type="component" value="Unassembled WGS sequence"/>
</dbReference>
<evidence type="ECO:0000256" key="1">
    <source>
        <dbReference type="ARBA" id="ARBA00004245"/>
    </source>
</evidence>